<feature type="coiled-coil region" evidence="1">
    <location>
        <begin position="237"/>
        <end position="264"/>
    </location>
</feature>
<dbReference type="Gene3D" id="1.10.287.510">
    <property type="entry name" value="Helix hairpin bin"/>
    <property type="match status" value="1"/>
</dbReference>
<dbReference type="SUPFAM" id="SSF52540">
    <property type="entry name" value="P-loop containing nucleoside triphosphate hydrolases"/>
    <property type="match status" value="1"/>
</dbReference>
<feature type="coiled-coil region" evidence="1">
    <location>
        <begin position="506"/>
        <end position="540"/>
    </location>
</feature>
<feature type="coiled-coil region" evidence="1">
    <location>
        <begin position="381"/>
        <end position="476"/>
    </location>
</feature>
<gene>
    <name evidence="2" type="ORF">H7U35_04120</name>
</gene>
<dbReference type="Pfam" id="PF13555">
    <property type="entry name" value="AAA_29"/>
    <property type="match status" value="1"/>
</dbReference>
<organism evidence="2 3">
    <name type="scientific">Mediterranea massiliensis</name>
    <dbReference type="NCBI Taxonomy" id="1841865"/>
    <lineage>
        <taxon>Bacteria</taxon>
        <taxon>Pseudomonadati</taxon>
        <taxon>Bacteroidota</taxon>
        <taxon>Bacteroidia</taxon>
        <taxon>Bacteroidales</taxon>
        <taxon>Bacteroidaceae</taxon>
        <taxon>Mediterranea</taxon>
    </lineage>
</organism>
<dbReference type="PANTHER" id="PTHR32182">
    <property type="entry name" value="DNA REPLICATION AND REPAIR PROTEIN RECF"/>
    <property type="match status" value="1"/>
</dbReference>
<dbReference type="RefSeq" id="WP_205094852.1">
    <property type="nucleotide sequence ID" value="NZ_JACLYZ010000006.1"/>
</dbReference>
<dbReference type="EMBL" id="JACLYZ010000006">
    <property type="protein sequence ID" value="MBM6734416.1"/>
    <property type="molecule type" value="Genomic_DNA"/>
</dbReference>
<reference evidence="2 3" key="1">
    <citation type="journal article" date="2021" name="Sci. Rep.">
        <title>The distribution of antibiotic resistance genes in chicken gut microbiota commensals.</title>
        <authorList>
            <person name="Juricova H."/>
            <person name="Matiasovicova J."/>
            <person name="Kubasova T."/>
            <person name="Cejkova D."/>
            <person name="Rychlik I."/>
        </authorList>
    </citation>
    <scope>NUCLEOTIDE SEQUENCE [LARGE SCALE GENOMIC DNA]</scope>
    <source>
        <strain evidence="2 3">An772</strain>
    </source>
</reference>
<comment type="caution">
    <text evidence="2">The sequence shown here is derived from an EMBL/GenBank/DDBJ whole genome shotgun (WGS) entry which is preliminary data.</text>
</comment>
<evidence type="ECO:0000256" key="1">
    <source>
        <dbReference type="SAM" id="Coils"/>
    </source>
</evidence>
<dbReference type="Proteomes" id="UP000766986">
    <property type="component" value="Unassembled WGS sequence"/>
</dbReference>
<feature type="coiled-coil region" evidence="1">
    <location>
        <begin position="308"/>
        <end position="356"/>
    </location>
</feature>
<evidence type="ECO:0000313" key="2">
    <source>
        <dbReference type="EMBL" id="MBM6734416.1"/>
    </source>
</evidence>
<keyword evidence="3" id="KW-1185">Reference proteome</keyword>
<keyword evidence="1" id="KW-0175">Coiled coil</keyword>
<dbReference type="Gene3D" id="3.40.50.300">
    <property type="entry name" value="P-loop containing nucleotide triphosphate hydrolases"/>
    <property type="match status" value="1"/>
</dbReference>
<name>A0ABS2DYB3_9BACT</name>
<dbReference type="PANTHER" id="PTHR32182:SF22">
    <property type="entry name" value="ATP-DEPENDENT ENDONUCLEASE, OLD FAMILY-RELATED"/>
    <property type="match status" value="1"/>
</dbReference>
<protein>
    <submittedName>
        <fullName evidence="2">AAA family ATPase</fullName>
    </submittedName>
</protein>
<evidence type="ECO:0000313" key="3">
    <source>
        <dbReference type="Proteomes" id="UP000766986"/>
    </source>
</evidence>
<accession>A0ABS2DYB3</accession>
<sequence length="654" mass="74255">MRTIKLKSLSLFNFKGIRNLTLDFTNAETWIYGENGTGKTTVCDAFSWLLFGKDSKGKSDSNFNIKTLDENGKPILKLEHHVIGVLSVDGKDVKLQRCYVEKWVKPRGTTEETLKNHQTEFYVNDVKMATKQEYDSTVASILPEDVSRMITNPFYFTSLNPDVQKSMLLDMAGDVTDQDVAGLKPEYVELLAQLSGKPLAQFAREIAAKKKAIKDELLVIPSNIETANRLKPEEEDWVALDDELAEKKERKAELEATLSDKSKLVEKEYERKNNIQKAIGEKRLSLTNRENKLRAEADKGRNEVSLKIRDLEYNLKLQEGNLERKRNEISSYDEKIQRMNTELDTLRGQYRKISQEQLTYPDGAFVCPTCHRQLEADDIAAKQHEMEANFNQNKSERLQANSAKGKGIKATLKETQTKRENALANVAELEAYIEQIKAEINKQKENMPESVDVRKLIESDADCIAIRNEIAELENQLSMEAKPVDTTDLKDGIKVLDSAISELVKRLAKREAIERAEKEIATLEERRIANNQALADLEKTEFVMIDFQKAKDNELMKRINGMFQIVSFSFVNEQLNGGEKLTCVCTIDGVPYPDLNDAKKLNAGLDIINAMCKVKGISAPIFIDNRERVNEIIPTISQIINLVVSHDKELTIKQ</sequence>
<proteinExistence type="predicted"/>
<dbReference type="InterPro" id="IPR027417">
    <property type="entry name" value="P-loop_NTPase"/>
</dbReference>